<dbReference type="Gene3D" id="3.30.230.10">
    <property type="match status" value="1"/>
</dbReference>
<dbReference type="InterPro" id="IPR020568">
    <property type="entry name" value="Ribosomal_Su5_D2-typ_SF"/>
</dbReference>
<dbReference type="InterPro" id="IPR014721">
    <property type="entry name" value="Ribsml_uS5_D2-typ_fold_subgr"/>
</dbReference>
<evidence type="ECO:0000256" key="4">
    <source>
        <dbReference type="ARBA" id="ARBA00023098"/>
    </source>
</evidence>
<feature type="domain" description="Mvd1 C-terminal" evidence="6">
    <location>
        <begin position="198"/>
        <end position="324"/>
    </location>
</feature>
<keyword evidence="9" id="KW-1185">Reference proteome</keyword>
<dbReference type="GO" id="GO:0008299">
    <property type="term" value="P:isoprenoid biosynthetic process"/>
    <property type="evidence" value="ECO:0007669"/>
    <property type="project" value="InterPro"/>
</dbReference>
<dbReference type="SUPFAM" id="SSF55060">
    <property type="entry name" value="GHMP Kinase, C-terminal domain"/>
    <property type="match status" value="1"/>
</dbReference>
<evidence type="ECO:0000256" key="2">
    <source>
        <dbReference type="ARBA" id="ARBA00022741"/>
    </source>
</evidence>
<dbReference type="Pfam" id="PF22700">
    <property type="entry name" value="MVD-like_N"/>
    <property type="match status" value="1"/>
</dbReference>
<dbReference type="RefSeq" id="WP_318350664.1">
    <property type="nucleotide sequence ID" value="NZ_AP018694.1"/>
</dbReference>
<dbReference type="PANTHER" id="PTHR10977">
    <property type="entry name" value="DIPHOSPHOMEVALONATE DECARBOXYLASE"/>
    <property type="match status" value="1"/>
</dbReference>
<evidence type="ECO:0000313" key="9">
    <source>
        <dbReference type="Proteomes" id="UP001193389"/>
    </source>
</evidence>
<dbReference type="Pfam" id="PF18376">
    <property type="entry name" value="MDD_C"/>
    <property type="match status" value="1"/>
</dbReference>
<keyword evidence="1" id="KW-0444">Lipid biosynthesis</keyword>
<dbReference type="InterPro" id="IPR053859">
    <property type="entry name" value="MVD-like_N"/>
</dbReference>
<accession>A0A5K7S872</accession>
<reference evidence="8" key="1">
    <citation type="journal article" date="2020" name="Int. J. Syst. Evol. Microbiol.">
        <title>Aquipluma nitroreducens gen. nov. sp. nov., a novel facultatively anaerobic bacterium isolated from a freshwater lake.</title>
        <authorList>
            <person name="Watanabe M."/>
            <person name="Kojima H."/>
            <person name="Fukui M."/>
        </authorList>
    </citation>
    <scope>NUCLEOTIDE SEQUENCE</scope>
    <source>
        <strain evidence="8">MeG22</strain>
    </source>
</reference>
<dbReference type="PIRSF" id="PIRSF015950">
    <property type="entry name" value="Mev_P_decrbx"/>
    <property type="match status" value="1"/>
</dbReference>
<evidence type="ECO:0000256" key="3">
    <source>
        <dbReference type="ARBA" id="ARBA00022840"/>
    </source>
</evidence>
<sequence length="349" mass="39720">MTGNTKHIHRSGWRCPSNIALVKYWGKRDFQKPMNPSLSFVLRNAFTETSVELHKDGDKKVAYYFEGVESPFGERIENYLNHVSSQFTWINKYNFRIHSHNSFPHSAGIASSASSFGAMALCLTELDFMHSGRETDSFEFWQKASELARMGSGSACRSVYPGFSIWGETQLFESSSDYHAIPLLDGVHPVFSGLRDAILMVDSGTKEVSSSVGHRLMDDHHYQRSRIAQAHQNINELYLALLTGDLEKFIAVVENEALSLHAMMMTSNPSFLLLKPNSLELINRIRRFREKSQIPVCFTIDAGPNIHLLYFQENEPEVKAFIESELLAFCENGKWIDDRIGTRPERLNN</sequence>
<dbReference type="EMBL" id="AP018694">
    <property type="protein sequence ID" value="BBE17685.1"/>
    <property type="molecule type" value="Genomic_DNA"/>
</dbReference>
<proteinExistence type="predicted"/>
<dbReference type="GO" id="GO:0005524">
    <property type="term" value="F:ATP binding"/>
    <property type="evidence" value="ECO:0007669"/>
    <property type="project" value="UniProtKB-KW"/>
</dbReference>
<dbReference type="InterPro" id="IPR036554">
    <property type="entry name" value="GHMP_kinase_C_sf"/>
</dbReference>
<keyword evidence="5" id="KW-0456">Lyase</keyword>
<name>A0A5K7S872_9BACT</name>
<keyword evidence="2" id="KW-0547">Nucleotide-binding</keyword>
<dbReference type="InterPro" id="IPR005935">
    <property type="entry name" value="Mev_decarb"/>
</dbReference>
<dbReference type="Gene3D" id="3.30.70.890">
    <property type="entry name" value="GHMP kinase, C-terminal domain"/>
    <property type="match status" value="1"/>
</dbReference>
<dbReference type="SUPFAM" id="SSF54211">
    <property type="entry name" value="Ribosomal protein S5 domain 2-like"/>
    <property type="match status" value="1"/>
</dbReference>
<keyword evidence="3" id="KW-0067">ATP-binding</keyword>
<dbReference type="AlphaFoldDB" id="A0A5K7S872"/>
<evidence type="ECO:0000259" key="7">
    <source>
        <dbReference type="Pfam" id="PF22700"/>
    </source>
</evidence>
<dbReference type="KEGG" id="anf:AQPE_1842"/>
<evidence type="ECO:0000256" key="5">
    <source>
        <dbReference type="ARBA" id="ARBA00023239"/>
    </source>
</evidence>
<evidence type="ECO:0000313" key="8">
    <source>
        <dbReference type="EMBL" id="BBE17685.1"/>
    </source>
</evidence>
<keyword evidence="4" id="KW-0443">Lipid metabolism</keyword>
<organism evidence="8 9">
    <name type="scientific">Aquipluma nitroreducens</name>
    <dbReference type="NCBI Taxonomy" id="2010828"/>
    <lineage>
        <taxon>Bacteria</taxon>
        <taxon>Pseudomonadati</taxon>
        <taxon>Bacteroidota</taxon>
        <taxon>Bacteroidia</taxon>
        <taxon>Marinilabiliales</taxon>
        <taxon>Prolixibacteraceae</taxon>
        <taxon>Aquipluma</taxon>
    </lineage>
</organism>
<dbReference type="GO" id="GO:0016831">
    <property type="term" value="F:carboxy-lyase activity"/>
    <property type="evidence" value="ECO:0007669"/>
    <property type="project" value="InterPro"/>
</dbReference>
<evidence type="ECO:0000259" key="6">
    <source>
        <dbReference type="Pfam" id="PF18376"/>
    </source>
</evidence>
<dbReference type="PANTHER" id="PTHR10977:SF3">
    <property type="entry name" value="DIPHOSPHOMEVALONATE DECARBOXYLASE"/>
    <property type="match status" value="1"/>
</dbReference>
<dbReference type="InterPro" id="IPR041431">
    <property type="entry name" value="Mvd1_C"/>
</dbReference>
<protein>
    <submittedName>
        <fullName evidence="8">Diphosphomevalonate decarboxylase</fullName>
    </submittedName>
</protein>
<feature type="domain" description="Diphosphomevalonate decarboxylase-like N-terminal" evidence="7">
    <location>
        <begin position="16"/>
        <end position="171"/>
    </location>
</feature>
<gene>
    <name evidence="8" type="ORF">AQPE_1842</name>
</gene>
<evidence type="ECO:0000256" key="1">
    <source>
        <dbReference type="ARBA" id="ARBA00022516"/>
    </source>
</evidence>
<dbReference type="Proteomes" id="UP001193389">
    <property type="component" value="Chromosome"/>
</dbReference>